<accession>A0A375YLY1</accession>
<evidence type="ECO:0000313" key="2">
    <source>
        <dbReference type="Proteomes" id="UP000252008"/>
    </source>
</evidence>
<gene>
    <name evidence="1" type="ORF">MPP7335_03870</name>
</gene>
<dbReference type="Proteomes" id="UP000252008">
    <property type="component" value="Unassembled WGS sequence"/>
</dbReference>
<dbReference type="RefSeq" id="WP_133057223.1">
    <property type="nucleotide sequence ID" value="NZ_AP022598.1"/>
</dbReference>
<dbReference type="EMBL" id="UEGS01000001">
    <property type="protein sequence ID" value="SRX82112.1"/>
    <property type="molecule type" value="Genomic_DNA"/>
</dbReference>
<reference evidence="1 2" key="1">
    <citation type="submission" date="2018-05" db="EMBL/GenBank/DDBJ databases">
        <authorList>
            <consortium name="IHU Genomes"/>
        </authorList>
    </citation>
    <scope>NUCLEOTIDE SEQUENCE [LARGE SCALE GENOMIC DNA]</scope>
    <source>
        <strain evidence="1 2">P7335</strain>
    </source>
</reference>
<keyword evidence="2" id="KW-1185">Reference proteome</keyword>
<sequence length="374" mass="42214">MSEGLQEPIEPLVGVVRTADVEFNQYFHPAPEHRCPCGSGRQSRECHLGEGQRWIATRPPPLLTGPRTGYANPGCYARRSNDCDDKLTREHFITDDVLEAISHDGKVVIVEGASWQDKAQRSKTVGRQGLSTRMLCHRHNSALWPLDKMAAEFFRYLVEDQLDIFKYLGNDRRSEFSRGFVLASGPFFELWLLKVIWGAIESGTMEIDGSPAYRFRLGVTTEQLAEILWRGADWPPTWGMYMLLDRDNDQPIITKSARLRLANMSSEILGGYVQIAGIEFLIGFETPPVRRLYRPHGLYFMRKGFPVTSWKSIVFAWPDLDHLDTLMVSTAPPSEDFTVPPNPRAASFHHGIAEGSLNVRSVPQPPIIATDNTT</sequence>
<protein>
    <submittedName>
        <fullName evidence="1">Uncharacterized protein</fullName>
    </submittedName>
</protein>
<name>A0A375YLY1_MYCPF</name>
<proteinExistence type="predicted"/>
<organism evidence="1 2">
    <name type="scientific">Mycolicibacterium parafortuitum</name>
    <name type="common">Mycobacterium parafortuitum</name>
    <dbReference type="NCBI Taxonomy" id="39692"/>
    <lineage>
        <taxon>Bacteria</taxon>
        <taxon>Bacillati</taxon>
        <taxon>Actinomycetota</taxon>
        <taxon>Actinomycetes</taxon>
        <taxon>Mycobacteriales</taxon>
        <taxon>Mycobacteriaceae</taxon>
        <taxon>Mycolicibacterium</taxon>
    </lineage>
</organism>
<dbReference type="AlphaFoldDB" id="A0A375YLY1"/>
<evidence type="ECO:0000313" key="1">
    <source>
        <dbReference type="EMBL" id="SRX82112.1"/>
    </source>
</evidence>